<dbReference type="CDD" id="cd23581">
    <property type="entry name" value="TFP_LU_ECD_mPATE6_like"/>
    <property type="match status" value="1"/>
</dbReference>
<proteinExistence type="predicted"/>
<protein>
    <submittedName>
        <fullName evidence="2">Clp protease ClpP</fullName>
    </submittedName>
</protein>
<keyword evidence="3" id="KW-1185">Reference proteome</keyword>
<evidence type="ECO:0000313" key="3">
    <source>
        <dbReference type="Proteomes" id="UP000297703"/>
    </source>
</evidence>
<feature type="chain" id="PRO_5020037622" evidence="1">
    <location>
        <begin position="19"/>
        <end position="108"/>
    </location>
</feature>
<keyword evidence="2" id="KW-0645">Protease</keyword>
<comment type="caution">
    <text evidence="2">The sequence shown here is derived from an EMBL/GenBank/DDBJ whole genome shotgun (WGS) entry which is preliminary data.</text>
</comment>
<dbReference type="GO" id="GO:0006508">
    <property type="term" value="P:proteolysis"/>
    <property type="evidence" value="ECO:0007669"/>
    <property type="project" value="UniProtKB-KW"/>
</dbReference>
<dbReference type="OrthoDB" id="9420736at2759"/>
<dbReference type="Proteomes" id="UP000297703">
    <property type="component" value="Unassembled WGS sequence"/>
</dbReference>
<dbReference type="AlphaFoldDB" id="A0A4D9DDD6"/>
<keyword evidence="2" id="KW-0378">Hydrolase</keyword>
<feature type="signal peptide" evidence="1">
    <location>
        <begin position="1"/>
        <end position="18"/>
    </location>
</feature>
<gene>
    <name evidence="2" type="ORF">DR999_PMT23137</name>
</gene>
<dbReference type="EMBL" id="QXTE01008849">
    <property type="protein sequence ID" value="TFJ95340.1"/>
    <property type="molecule type" value="Genomic_DNA"/>
</dbReference>
<dbReference type="STRING" id="55544.A0A4D9DDD6"/>
<accession>A0A4D9DDD6</accession>
<keyword evidence="1" id="KW-0732">Signal</keyword>
<reference evidence="2 3" key="2">
    <citation type="submission" date="2019-04" db="EMBL/GenBank/DDBJ databases">
        <title>The genome sequence of big-headed turtle.</title>
        <authorList>
            <person name="Gong S."/>
        </authorList>
    </citation>
    <scope>NUCLEOTIDE SEQUENCE [LARGE SCALE GENOMIC DNA]</scope>
    <source>
        <strain evidence="2">DO16091913</strain>
        <tissue evidence="2">Muscle</tissue>
    </source>
</reference>
<sequence>MNKILALGLPALLCLATADPLQCNGCFKLLQDGSCKIGQYTCTAAPDESCFTRKITAGSEILRVERGCTVICDDLVLNNYDYEEITQCCTDRPFCNVHNPWPQIPKED</sequence>
<dbReference type="GO" id="GO:0008233">
    <property type="term" value="F:peptidase activity"/>
    <property type="evidence" value="ECO:0007669"/>
    <property type="project" value="UniProtKB-KW"/>
</dbReference>
<evidence type="ECO:0000313" key="2">
    <source>
        <dbReference type="EMBL" id="TFJ95340.1"/>
    </source>
</evidence>
<evidence type="ECO:0000256" key="1">
    <source>
        <dbReference type="SAM" id="SignalP"/>
    </source>
</evidence>
<name>A0A4D9DDD6_9SAUR</name>
<reference evidence="2 3" key="1">
    <citation type="submission" date="2019-04" db="EMBL/GenBank/DDBJ databases">
        <title>Draft genome of the big-headed turtle Platysternon megacephalum.</title>
        <authorList>
            <person name="Gong S."/>
        </authorList>
    </citation>
    <scope>NUCLEOTIDE SEQUENCE [LARGE SCALE GENOMIC DNA]</scope>
    <source>
        <strain evidence="2">DO16091913</strain>
        <tissue evidence="2">Muscle</tissue>
    </source>
</reference>
<organism evidence="2 3">
    <name type="scientific">Platysternon megacephalum</name>
    <name type="common">big-headed turtle</name>
    <dbReference type="NCBI Taxonomy" id="55544"/>
    <lineage>
        <taxon>Eukaryota</taxon>
        <taxon>Metazoa</taxon>
        <taxon>Chordata</taxon>
        <taxon>Craniata</taxon>
        <taxon>Vertebrata</taxon>
        <taxon>Euteleostomi</taxon>
        <taxon>Archelosauria</taxon>
        <taxon>Testudinata</taxon>
        <taxon>Testudines</taxon>
        <taxon>Cryptodira</taxon>
        <taxon>Durocryptodira</taxon>
        <taxon>Testudinoidea</taxon>
        <taxon>Platysternidae</taxon>
        <taxon>Platysternon</taxon>
    </lineage>
</organism>